<dbReference type="AlphaFoldDB" id="A0AB38XNU9"/>
<evidence type="ECO:0000313" key="3">
    <source>
        <dbReference type="EMBL" id="WCE46020.1"/>
    </source>
</evidence>
<feature type="transmembrane region" description="Helical" evidence="2">
    <location>
        <begin position="148"/>
        <end position="169"/>
    </location>
</feature>
<protein>
    <submittedName>
        <fullName evidence="3">YwiC-like family protein</fullName>
    </submittedName>
</protein>
<gene>
    <name evidence="3" type="ORF">PIG85_10310</name>
</gene>
<feature type="transmembrane region" description="Helical" evidence="2">
    <location>
        <begin position="283"/>
        <end position="304"/>
    </location>
</feature>
<keyword evidence="2" id="KW-0472">Membrane</keyword>
<feature type="region of interest" description="Disordered" evidence="1">
    <location>
        <begin position="81"/>
        <end position="104"/>
    </location>
</feature>
<feature type="transmembrane region" description="Helical" evidence="2">
    <location>
        <begin position="316"/>
        <end position="336"/>
    </location>
</feature>
<dbReference type="RefSeq" id="WP_004807919.1">
    <property type="nucleotide sequence ID" value="NZ_CP116394.1"/>
</dbReference>
<name>A0AB38XNU9_9ACTO</name>
<feature type="transmembrane region" description="Helical" evidence="2">
    <location>
        <begin position="342"/>
        <end position="362"/>
    </location>
</feature>
<sequence length="391" mass="42023">MTDNPQAPKRRSLSERQAELGSHSSRGVVSQESAISGGGVTSTPYTGQIPKITDEYMNPQVKEGLGVATTGMMRAIKPTTSVPAKAQKPTPIPAAPKRANSTRQLPADQLGESRLKPTGWLPDHYAAFSLALIPFVVGMLLAQPSWEHIPLLALWIVSFMCFNAIGLWLRSNLDHSYWAPARTYSAISAVLAVVNLIVSPYLTEWTVVFLPFAVTAAWQCFTHNWRTPLTRLCTVCASSLMTLVAYDVGTGFSRPEWVPDWLQHSSGPIPGQGATDPQVTACWGWAGMCAITMAAASFATITYLRTLGHKGLTLKYFVPAAVIHGLLVLGAALGWGLGSFNLITLAIGLAYGIRLACVPLILKKLTKPTGVMLVVSVETSLLALLGASLVW</sequence>
<keyword evidence="2" id="KW-0812">Transmembrane</keyword>
<dbReference type="InterPro" id="IPR025576">
    <property type="entry name" value="YwiC"/>
</dbReference>
<feature type="transmembrane region" description="Helical" evidence="2">
    <location>
        <begin position="124"/>
        <end position="142"/>
    </location>
</feature>
<keyword evidence="2" id="KW-1133">Transmembrane helix</keyword>
<evidence type="ECO:0000313" key="4">
    <source>
        <dbReference type="Proteomes" id="UP001211044"/>
    </source>
</evidence>
<evidence type="ECO:0000256" key="2">
    <source>
        <dbReference type="SAM" id="Phobius"/>
    </source>
</evidence>
<dbReference type="KEGG" id="wne:PIG85_10310"/>
<feature type="compositionally biased region" description="Polar residues" evidence="1">
    <location>
        <begin position="22"/>
        <end position="34"/>
    </location>
</feature>
<feature type="region of interest" description="Disordered" evidence="1">
    <location>
        <begin position="1"/>
        <end position="51"/>
    </location>
</feature>
<accession>A0AB38XNU9</accession>
<feature type="transmembrane region" description="Helical" evidence="2">
    <location>
        <begin position="369"/>
        <end position="390"/>
    </location>
</feature>
<feature type="transmembrane region" description="Helical" evidence="2">
    <location>
        <begin position="181"/>
        <end position="199"/>
    </location>
</feature>
<dbReference type="Pfam" id="PF14256">
    <property type="entry name" value="YwiC"/>
    <property type="match status" value="1"/>
</dbReference>
<proteinExistence type="predicted"/>
<organism evidence="3 4">
    <name type="scientific">Winkia neuii subsp. anitrata</name>
    <dbReference type="NCBI Taxonomy" id="29318"/>
    <lineage>
        <taxon>Bacteria</taxon>
        <taxon>Bacillati</taxon>
        <taxon>Actinomycetota</taxon>
        <taxon>Actinomycetes</taxon>
        <taxon>Actinomycetales</taxon>
        <taxon>Actinomycetaceae</taxon>
        <taxon>Winkia</taxon>
    </lineage>
</organism>
<dbReference type="EMBL" id="CP116394">
    <property type="protein sequence ID" value="WCE46020.1"/>
    <property type="molecule type" value="Genomic_DNA"/>
</dbReference>
<evidence type="ECO:0000256" key="1">
    <source>
        <dbReference type="SAM" id="MobiDB-lite"/>
    </source>
</evidence>
<dbReference type="Proteomes" id="UP001211044">
    <property type="component" value="Chromosome"/>
</dbReference>
<reference evidence="3" key="1">
    <citation type="submission" date="2023-01" db="EMBL/GenBank/DDBJ databases">
        <title>Comparative Genomic Analysis of the Clinically-Derived Winkia Strain NY0527 Provides Evidence into the Taxonomic Reassignment of Winkia neuii and Characterizes Their Virulence Traits.</title>
        <authorList>
            <person name="Cai X."/>
            <person name="Peng Y."/>
            <person name="Li M."/>
            <person name="Qiu Y."/>
            <person name="Wang Y."/>
            <person name="Xu L."/>
            <person name="Hou Q."/>
        </authorList>
    </citation>
    <scope>NUCLEOTIDE SEQUENCE</scope>
    <source>
        <strain evidence="3">NY0527</strain>
    </source>
</reference>